<feature type="compositionally biased region" description="Low complexity" evidence="1">
    <location>
        <begin position="716"/>
        <end position="754"/>
    </location>
</feature>
<keyword evidence="2" id="KW-0732">Signal</keyword>
<feature type="compositionally biased region" description="Polar residues" evidence="1">
    <location>
        <begin position="964"/>
        <end position="973"/>
    </location>
</feature>
<proteinExistence type="predicted"/>
<feature type="compositionally biased region" description="Basic residues" evidence="1">
    <location>
        <begin position="518"/>
        <end position="538"/>
    </location>
</feature>
<keyword evidence="3" id="KW-1185">Reference proteome</keyword>
<feature type="compositionally biased region" description="Polar residues" evidence="1">
    <location>
        <begin position="691"/>
        <end position="706"/>
    </location>
</feature>
<dbReference type="AlphaFoldDB" id="A0A9R0DC27"/>
<feature type="chain" id="PRO_5040166360" evidence="2">
    <location>
        <begin position="22"/>
        <end position="1114"/>
    </location>
</feature>
<feature type="compositionally biased region" description="Basic and acidic residues" evidence="1">
    <location>
        <begin position="1088"/>
        <end position="1104"/>
    </location>
</feature>
<accession>A0A9R0DC27</accession>
<dbReference type="RefSeq" id="XP_035447198.2">
    <property type="nucleotide sequence ID" value="XM_035591305.2"/>
</dbReference>
<sequence length="1114" mass="126133">MRSALICVFIAIVVTRDGSCAENEDHFKPTPIPLSDWPSDKQEAAGTLQEIIKTDAPEPAVPAHYWEDALRHSVYLTLVRDKIDQLIAQGDYISPNKKPENQMAKDIDDHDLWERIKSARFERLKEEPIPPAEVVLLSKGRLIEDKDGYKFIEDNVLWKNCSDSDCSKDVKAYWSVKRMRQSDGRSGKYTYELTFSVTSQTNKKVKKPYENPVRTFTIKENAPTERPQARNQDMGGHRNVIRPQRAIWVHRNINPAIRRPQTYGRGLDRLFSSFFSDEDSYEDTSLYRHKTKSPKMYLPNLYPQHSKFGFLDEREQYHQKKLPYPLPYTRYTNPPPPVPYVQHPYTDTSVNLPYVSPHTDNRHVPSNIVKTTRPAVLPTPVTNYPLHKEPTIEFPVKTKFNATEYTTKVPDVVTTFKMYSNPKPSPVKISYVTDHVRPPVYSAPPGVFVTMDKKPFKPMPPLKYNHSNKPSKHTIPDFRPSPQVLDTQFSELDLSADSAFRPINMNFTDFEEYDVGKKSNKNIRKPNAAKKPPKKHEHIKPGRLTTVSPDIITAQSQSMEDTSLEWANILGAFTKTTPMASQREKGTKESSEAITTTTPLSTTLTEETSEEVEDSIEEVSPSTSTTSTTTTTTTTTTPAPKPKKRTRPPPKFNKQEKIKKHKRITTTTTTTTTTTPKPTRPFPIKKPSDDLTPQASSAATSGTNSIRDTKVHKAQSTTSTSSPTTTSTTPRTTTTAKLATTSVTTTSTTTSSSTAVDTEQPVVTTQPKSKNRFRQSTLMQKGTSVNHDKWSASTSLDKTRTNQSPLQNPARRKASKFQGYIPASTPRNLDVDKKEDDHKDYGFVNTKSLSETTSTTEHSEHDIEFKMKQTAQATYEEQDFTNDADDLENFTDQTEPTDDDDAFIFSPASITKEIKSVNNDDDDNNIEYPSTTTEYTVVASPHSVTKNKTKCKKKKHNNLTTTEAALQSSSETDVTNKPEKFTMTTTSSTTQKSAAQDMLTDLFGGFTMDDEIETQTESLTARQDEQKQSQSEKHEQFVSLDDDLEEFLYSLEDKHKDKNINIADEYEEEDDDEDSPFNNDEENVDSSKTSEDYYEEPREGKDRPFSLLELMAME</sequence>
<evidence type="ECO:0000313" key="4">
    <source>
        <dbReference type="RefSeq" id="XP_035447198.2"/>
    </source>
</evidence>
<feature type="compositionally biased region" description="Low complexity" evidence="1">
    <location>
        <begin position="665"/>
        <end position="677"/>
    </location>
</feature>
<feature type="region of interest" description="Disordered" evidence="1">
    <location>
        <begin position="1018"/>
        <end position="1038"/>
    </location>
</feature>
<organism evidence="3 4">
    <name type="scientific">Spodoptera frugiperda</name>
    <name type="common">Fall armyworm</name>
    <dbReference type="NCBI Taxonomy" id="7108"/>
    <lineage>
        <taxon>Eukaryota</taxon>
        <taxon>Metazoa</taxon>
        <taxon>Ecdysozoa</taxon>
        <taxon>Arthropoda</taxon>
        <taxon>Hexapoda</taxon>
        <taxon>Insecta</taxon>
        <taxon>Pterygota</taxon>
        <taxon>Neoptera</taxon>
        <taxon>Endopterygota</taxon>
        <taxon>Lepidoptera</taxon>
        <taxon>Glossata</taxon>
        <taxon>Ditrysia</taxon>
        <taxon>Noctuoidea</taxon>
        <taxon>Noctuidae</taxon>
        <taxon>Amphipyrinae</taxon>
        <taxon>Spodoptera</taxon>
    </lineage>
</organism>
<feature type="compositionally biased region" description="Basic and acidic residues" evidence="1">
    <location>
        <begin position="1022"/>
        <end position="1036"/>
    </location>
</feature>
<feature type="region of interest" description="Disordered" evidence="1">
    <location>
        <begin position="518"/>
        <end position="541"/>
    </location>
</feature>
<dbReference type="GeneID" id="118273996"/>
<feature type="region of interest" description="Disordered" evidence="1">
    <location>
        <begin position="964"/>
        <end position="993"/>
    </location>
</feature>
<evidence type="ECO:0000256" key="1">
    <source>
        <dbReference type="SAM" id="MobiDB-lite"/>
    </source>
</evidence>
<feature type="compositionally biased region" description="Basic and acidic residues" evidence="1">
    <location>
        <begin position="582"/>
        <end position="591"/>
    </location>
</feature>
<protein>
    <submittedName>
        <fullName evidence="4">Mucin-5AC-like</fullName>
    </submittedName>
</protein>
<feature type="compositionally biased region" description="Low complexity" evidence="1">
    <location>
        <begin position="618"/>
        <end position="638"/>
    </location>
</feature>
<evidence type="ECO:0000313" key="3">
    <source>
        <dbReference type="Proteomes" id="UP000829999"/>
    </source>
</evidence>
<feature type="region of interest" description="Disordered" evidence="1">
    <location>
        <begin position="1052"/>
        <end position="1114"/>
    </location>
</feature>
<feature type="compositionally biased region" description="Acidic residues" evidence="1">
    <location>
        <begin position="1064"/>
        <end position="1084"/>
    </location>
</feature>
<evidence type="ECO:0000256" key="2">
    <source>
        <dbReference type="SAM" id="SignalP"/>
    </source>
</evidence>
<dbReference type="Proteomes" id="UP000829999">
    <property type="component" value="Chromosome 3"/>
</dbReference>
<feature type="compositionally biased region" description="Polar residues" evidence="1">
    <location>
        <begin position="755"/>
        <end position="807"/>
    </location>
</feature>
<gene>
    <name evidence="4" type="primary">LOC118273996</name>
</gene>
<feature type="compositionally biased region" description="Acidic residues" evidence="1">
    <location>
        <begin position="607"/>
        <end position="617"/>
    </location>
</feature>
<name>A0A9R0DC27_SPOFR</name>
<feature type="signal peptide" evidence="2">
    <location>
        <begin position="1"/>
        <end position="21"/>
    </location>
</feature>
<feature type="compositionally biased region" description="Low complexity" evidence="1">
    <location>
        <begin position="592"/>
        <end position="606"/>
    </location>
</feature>
<feature type="region of interest" description="Disordered" evidence="1">
    <location>
        <begin position="575"/>
        <end position="836"/>
    </location>
</feature>
<dbReference type="OrthoDB" id="6925743at2759"/>
<reference evidence="4" key="1">
    <citation type="submission" date="2025-08" db="UniProtKB">
        <authorList>
            <consortium name="RefSeq"/>
        </authorList>
    </citation>
    <scope>IDENTIFICATION</scope>
    <source>
        <tissue evidence="4">Whole larval tissue</tissue>
    </source>
</reference>